<sequence>PSPNNTDPFRKPVASIVSSPSPDDIDWSRYAYTQYVTNLEYLCNSVMLFETLHRLGSKADRLMMYPATMLPDLASVEGRLLLQAQNEYNVKLKPIEVLSRSKFESTWADSYTKLLAFNQTQYSRVLSLDSDSVVLQHMDELFHLPSSPVAMPRAYWLENQLSSQLLLIQPSVEEFARIKTAIEEVENGEFDMEIVNKLYGKNCLILPHRPYDILTGEFRGKGRHENYLGNSYEVWDPEKIYREAKFLHFSDWPMPKPWLYADEDIKNKTAPTCDKIDDEGDDCRARNLWLGFYSDFKERRKNVCGVMEGNELESRSNDARPRSPHEYIPELV</sequence>
<evidence type="ECO:0000313" key="3">
    <source>
        <dbReference type="Proteomes" id="UP000481288"/>
    </source>
</evidence>
<reference evidence="2 3" key="1">
    <citation type="submission" date="2018-05" db="EMBL/GenBank/DDBJ databases">
        <title>Whole genome sequencing for identification of molecular markers to develop diagnostic detection tools for the regulated plant pathogen Lachnellula willkommii.</title>
        <authorList>
            <person name="Giroux E."/>
            <person name="Bilodeau G."/>
        </authorList>
    </citation>
    <scope>NUCLEOTIDE SEQUENCE [LARGE SCALE GENOMIC DNA]</scope>
    <source>
        <strain evidence="2 3">CBS 625.97</strain>
    </source>
</reference>
<accession>A0A7D8UMW8</accession>
<name>A0A7D8UMW8_9HELO</name>
<feature type="non-terminal residue" evidence="2">
    <location>
        <position position="1"/>
    </location>
</feature>
<keyword evidence="3" id="KW-1185">Reference proteome</keyword>
<dbReference type="OrthoDB" id="2014201at2759"/>
<comment type="caution">
    <text evidence="2">The sequence shown here is derived from an EMBL/GenBank/DDBJ whole genome shotgun (WGS) entry which is preliminary data.</text>
</comment>
<gene>
    <name evidence="2" type="primary">GNT1_0</name>
    <name evidence="2" type="ORF">LCER1_G006297</name>
</gene>
<proteinExistence type="predicted"/>
<dbReference type="Proteomes" id="UP000481288">
    <property type="component" value="Unassembled WGS sequence"/>
</dbReference>
<dbReference type="EMBL" id="QGMG01000543">
    <property type="protein sequence ID" value="TVY52822.1"/>
    <property type="molecule type" value="Genomic_DNA"/>
</dbReference>
<feature type="region of interest" description="Disordered" evidence="1">
    <location>
        <begin position="312"/>
        <end position="332"/>
    </location>
</feature>
<dbReference type="GO" id="GO:0016740">
    <property type="term" value="F:transferase activity"/>
    <property type="evidence" value="ECO:0007669"/>
    <property type="project" value="UniProtKB-KW"/>
</dbReference>
<organism evidence="2 3">
    <name type="scientific">Lachnellula cervina</name>
    <dbReference type="NCBI Taxonomy" id="1316786"/>
    <lineage>
        <taxon>Eukaryota</taxon>
        <taxon>Fungi</taxon>
        <taxon>Dikarya</taxon>
        <taxon>Ascomycota</taxon>
        <taxon>Pezizomycotina</taxon>
        <taxon>Leotiomycetes</taxon>
        <taxon>Helotiales</taxon>
        <taxon>Lachnaceae</taxon>
        <taxon>Lachnellula</taxon>
    </lineage>
</organism>
<feature type="non-terminal residue" evidence="2">
    <location>
        <position position="332"/>
    </location>
</feature>
<dbReference type="SUPFAM" id="SSF53448">
    <property type="entry name" value="Nucleotide-diphospho-sugar transferases"/>
    <property type="match status" value="1"/>
</dbReference>
<protein>
    <submittedName>
        <fullName evidence="2">Glucose N-acetyltransferase 1</fullName>
    </submittedName>
</protein>
<dbReference type="InterPro" id="IPR029044">
    <property type="entry name" value="Nucleotide-diphossugar_trans"/>
</dbReference>
<keyword evidence="2" id="KW-0808">Transferase</keyword>
<evidence type="ECO:0000256" key="1">
    <source>
        <dbReference type="SAM" id="MobiDB-lite"/>
    </source>
</evidence>
<dbReference type="AlphaFoldDB" id="A0A7D8UMW8"/>
<evidence type="ECO:0000313" key="2">
    <source>
        <dbReference type="EMBL" id="TVY52822.1"/>
    </source>
</evidence>
<dbReference type="Gene3D" id="3.90.550.10">
    <property type="entry name" value="Spore Coat Polysaccharide Biosynthesis Protein SpsA, Chain A"/>
    <property type="match status" value="1"/>
</dbReference>
<dbReference type="InterPro" id="IPR050587">
    <property type="entry name" value="GNT1/Glycosyltrans_8"/>
</dbReference>
<dbReference type="PANTHER" id="PTHR11183">
    <property type="entry name" value="GLYCOGENIN SUBFAMILY MEMBER"/>
    <property type="match status" value="1"/>
</dbReference>